<sequence length="117" mass="11917">MSVASSRGSPCLICLARSINAALNLSAIPRCTKNRVPDKQTCPALSYCSTATVTAISKSASSVMMSGLLPPSSNEHGTRFSAAALATSFAVGTEPVNEMRDKSGCAVKAAPASSPKP</sequence>
<reference evidence="1" key="1">
    <citation type="submission" date="2020-05" db="EMBL/GenBank/DDBJ databases">
        <authorList>
            <person name="Chiriac C."/>
            <person name="Salcher M."/>
            <person name="Ghai R."/>
            <person name="Kavagutti S V."/>
        </authorList>
    </citation>
    <scope>NUCLEOTIDE SEQUENCE</scope>
</reference>
<organism evidence="1">
    <name type="scientific">freshwater metagenome</name>
    <dbReference type="NCBI Taxonomy" id="449393"/>
    <lineage>
        <taxon>unclassified sequences</taxon>
        <taxon>metagenomes</taxon>
        <taxon>ecological metagenomes</taxon>
    </lineage>
</organism>
<gene>
    <name evidence="1" type="ORF">UFOPK4301_00285</name>
</gene>
<dbReference type="EMBL" id="CAFBQG010000021">
    <property type="protein sequence ID" value="CAB5045531.1"/>
    <property type="molecule type" value="Genomic_DNA"/>
</dbReference>
<accession>A0A6J7SXJ3</accession>
<protein>
    <submittedName>
        <fullName evidence="1">Unannotated protein</fullName>
    </submittedName>
</protein>
<proteinExistence type="predicted"/>
<dbReference type="AlphaFoldDB" id="A0A6J7SXJ3"/>
<name>A0A6J7SXJ3_9ZZZZ</name>
<evidence type="ECO:0000313" key="1">
    <source>
        <dbReference type="EMBL" id="CAB5045531.1"/>
    </source>
</evidence>